<evidence type="ECO:0000256" key="2">
    <source>
        <dbReference type="ARBA" id="ARBA00009149"/>
    </source>
</evidence>
<dbReference type="Pfam" id="PF02120">
    <property type="entry name" value="Flg_hook"/>
    <property type="match status" value="1"/>
</dbReference>
<comment type="caution">
    <text evidence="7">The sequence shown here is derived from an EMBL/GenBank/DDBJ whole genome shotgun (WGS) entry which is preliminary data.</text>
</comment>
<dbReference type="PRINTS" id="PR01007">
    <property type="entry name" value="FLGHOOKFLIK"/>
</dbReference>
<keyword evidence="7" id="KW-0282">Flagellum</keyword>
<evidence type="ECO:0000313" key="7">
    <source>
        <dbReference type="EMBL" id="MBJ7315940.1"/>
    </source>
</evidence>
<reference evidence="7 9" key="1">
    <citation type="submission" date="2020-09" db="EMBL/GenBank/DDBJ databases">
        <title>Draft Genomes of Bacterial Isolates from North Pond Shallow Sediments.</title>
        <authorList>
            <person name="Kiel Reese B."/>
            <person name="Mullis M."/>
            <person name="Weisend R.E."/>
        </authorList>
    </citation>
    <scope>NUCLEOTIDE SEQUENCE</scope>
    <source>
        <strain evidence="7">KJE-2</strain>
        <strain evidence="6 9">KJE-3</strain>
    </source>
</reference>
<dbReference type="EMBL" id="JAEMOS010000052">
    <property type="protein sequence ID" value="MBJ7267928.1"/>
    <property type="molecule type" value="Genomic_DNA"/>
</dbReference>
<evidence type="ECO:0000256" key="4">
    <source>
        <dbReference type="SAM" id="MobiDB-lite"/>
    </source>
</evidence>
<evidence type="ECO:0000256" key="3">
    <source>
        <dbReference type="ARBA" id="ARBA00022795"/>
    </source>
</evidence>
<keyword evidence="9" id="KW-1185">Reference proteome</keyword>
<dbReference type="Proteomes" id="UP000655994">
    <property type="component" value="Unassembled WGS sequence"/>
</dbReference>
<proteinExistence type="inferred from homology"/>
<evidence type="ECO:0000313" key="8">
    <source>
        <dbReference type="Proteomes" id="UP000621390"/>
    </source>
</evidence>
<keyword evidence="7" id="KW-0969">Cilium</keyword>
<evidence type="ECO:0000259" key="5">
    <source>
        <dbReference type="Pfam" id="PF02120"/>
    </source>
</evidence>
<evidence type="ECO:0000313" key="6">
    <source>
        <dbReference type="EMBL" id="MBJ7267928.1"/>
    </source>
</evidence>
<feature type="region of interest" description="Disordered" evidence="4">
    <location>
        <begin position="542"/>
        <end position="572"/>
    </location>
</feature>
<dbReference type="PANTHER" id="PTHR37533">
    <property type="entry name" value="FLAGELLAR HOOK-LENGTH CONTROL PROTEIN"/>
    <property type="match status" value="1"/>
</dbReference>
<evidence type="ECO:0000313" key="9">
    <source>
        <dbReference type="Proteomes" id="UP000655994"/>
    </source>
</evidence>
<dbReference type="InterPro" id="IPR052563">
    <property type="entry name" value="FliK"/>
</dbReference>
<dbReference type="InterPro" id="IPR038610">
    <property type="entry name" value="FliK-like_C_sf"/>
</dbReference>
<dbReference type="GO" id="GO:0009424">
    <property type="term" value="C:bacterial-type flagellum hook"/>
    <property type="evidence" value="ECO:0007669"/>
    <property type="project" value="InterPro"/>
</dbReference>
<feature type="domain" description="Flagellar hook-length control protein-like C-terminal" evidence="5">
    <location>
        <begin position="471"/>
        <end position="552"/>
    </location>
</feature>
<dbReference type="CDD" id="cd17470">
    <property type="entry name" value="T3SS_Flik_C"/>
    <property type="match status" value="1"/>
</dbReference>
<keyword evidence="7" id="KW-0966">Cell projection</keyword>
<dbReference type="Gene3D" id="3.30.750.140">
    <property type="match status" value="1"/>
</dbReference>
<organism evidence="7 8">
    <name type="scientific">Idiomarina abyssalis</name>
    <dbReference type="NCBI Taxonomy" id="86102"/>
    <lineage>
        <taxon>Bacteria</taxon>
        <taxon>Pseudomonadati</taxon>
        <taxon>Pseudomonadota</taxon>
        <taxon>Gammaproteobacteria</taxon>
        <taxon>Alteromonadales</taxon>
        <taxon>Idiomarinaceae</taxon>
        <taxon>Idiomarina</taxon>
    </lineage>
</organism>
<dbReference type="InterPro" id="IPR021136">
    <property type="entry name" value="Flagellar_hook_control-like_C"/>
</dbReference>
<dbReference type="EMBL" id="JAEMOP010000002">
    <property type="protein sequence ID" value="MBJ7315940.1"/>
    <property type="molecule type" value="Genomic_DNA"/>
</dbReference>
<comment type="function">
    <text evidence="1">Controls the length of the flagellar hook.</text>
</comment>
<dbReference type="Proteomes" id="UP000621390">
    <property type="component" value="Unassembled WGS sequence"/>
</dbReference>
<accession>A0A8I1G985</accession>
<feature type="region of interest" description="Disordered" evidence="4">
    <location>
        <begin position="362"/>
        <end position="391"/>
    </location>
</feature>
<dbReference type="RefSeq" id="WP_199495139.1">
    <property type="nucleotide sequence ID" value="NZ_JAEMOO010000020.1"/>
</dbReference>
<keyword evidence="3" id="KW-1005">Bacterial flagellum biogenesis</keyword>
<dbReference type="GO" id="GO:0044780">
    <property type="term" value="P:bacterial-type flagellum assembly"/>
    <property type="evidence" value="ECO:0007669"/>
    <property type="project" value="InterPro"/>
</dbReference>
<comment type="similarity">
    <text evidence="2">Belongs to the FliK family.</text>
</comment>
<dbReference type="AlphaFoldDB" id="A0A8I1G985"/>
<protein>
    <submittedName>
        <fullName evidence="7">Flagellar hook-length control protein FliK</fullName>
    </submittedName>
</protein>
<evidence type="ECO:0000256" key="1">
    <source>
        <dbReference type="ARBA" id="ARBA00003944"/>
    </source>
</evidence>
<gene>
    <name evidence="6" type="ORF">JHC10_13365</name>
    <name evidence="7" type="ORF">JHC11_08030</name>
</gene>
<sequence length="592" mass="63950">MQQLLNLTESADNFARMGKGKGLSVKNAEGESSEFSRLMIKQNSGDKELQQLAAKLEAHQAANGDSKGREIDRKNVGEPVTRNLWELLQQMQQETADIKVEGKAAVIGEIDVEPDSGELELSDEELSKMLQSLLAKLDKASADGESSETVMTDAERQKFADQLLAGMTDKDKQALQSKLQQMIQAVEQGENAGEAVEDAGKFIVNLMEPMLPKADADKLLVGNEKALTQALNQAAEQAIAQQSVDKGATKPQSSAELLALLKQLEQQVSAQKSKGENSELSLAEQKKLQQFTAELRQLLAGQNNDTDKFQVLSKEQAAKAEQLLAEIRQLLKGRTGHSEKAAEPIKVAEQTKSTEPVITATNAKSGKEKAEAGDTAIKGSDSKQSASKAEGLANAVDVDTKLPDSAQQNQVFRNNTDALADANAARAIQGQMVSTTQGTVAANESGQTNTLQSLQRPLDLQQTEASQKLQERINIMMSRNIQRADIRLDPPELGSVQIRVNMSGEQASVQFQVQSAQAKDAIETAMPRLREMLEQQGIDLADTQVGEQSKEGERTAGGQGGSAEESEDWAVEGEIALDEGRVLADGQVDFYV</sequence>
<dbReference type="InterPro" id="IPR001635">
    <property type="entry name" value="Flag_hook_Flik"/>
</dbReference>
<name>A0A8I1G985_9GAMM</name>
<dbReference type="PANTHER" id="PTHR37533:SF2">
    <property type="entry name" value="FLAGELLAR HOOK-LENGTH CONTROL PROTEIN"/>
    <property type="match status" value="1"/>
</dbReference>